<dbReference type="AlphaFoldDB" id="A0A1H1UHE1"/>
<gene>
    <name evidence="1" type="ORF">SAMN05216598_2520</name>
</gene>
<dbReference type="Proteomes" id="UP000199524">
    <property type="component" value="Chromosome I"/>
</dbReference>
<evidence type="ECO:0000313" key="1">
    <source>
        <dbReference type="EMBL" id="SDS71917.1"/>
    </source>
</evidence>
<dbReference type="EMBL" id="LT629777">
    <property type="protein sequence ID" value="SDS71917.1"/>
    <property type="molecule type" value="Genomic_DNA"/>
</dbReference>
<organism evidence="1 2">
    <name type="scientific">Pseudomonas asplenii</name>
    <dbReference type="NCBI Taxonomy" id="53407"/>
    <lineage>
        <taxon>Bacteria</taxon>
        <taxon>Pseudomonadati</taxon>
        <taxon>Pseudomonadota</taxon>
        <taxon>Gammaproteobacteria</taxon>
        <taxon>Pseudomonadales</taxon>
        <taxon>Pseudomonadaceae</taxon>
        <taxon>Pseudomonas</taxon>
    </lineage>
</organism>
<keyword evidence="2" id="KW-1185">Reference proteome</keyword>
<dbReference type="RefSeq" id="WP_090205233.1">
    <property type="nucleotide sequence ID" value="NZ_LT629777.1"/>
</dbReference>
<protein>
    <recommendedName>
        <fullName evidence="3">Tir chaperone protein (CesT) family protein</fullName>
    </recommendedName>
</protein>
<evidence type="ECO:0000313" key="2">
    <source>
        <dbReference type="Proteomes" id="UP000199524"/>
    </source>
</evidence>
<sequence length="138" mass="15548">MNLSLELHRRRSLCANLLTPAPLEPLSALQQCLAGDLRIAVRRQDDRLHLRTLDGDPCTLEYADGYRINRLLRGLEHVTAQHWQKLNLSLCRNYMSIDCGDATPVVRGLISASLCQQQVLQDLTAFFNLSSAAKQTVY</sequence>
<reference evidence="2" key="1">
    <citation type="submission" date="2016-10" db="EMBL/GenBank/DDBJ databases">
        <authorList>
            <person name="Varghese N."/>
            <person name="Submissions S."/>
        </authorList>
    </citation>
    <scope>NUCLEOTIDE SEQUENCE [LARGE SCALE GENOMIC DNA]</scope>
    <source>
        <strain evidence="2">ATCC 23835</strain>
    </source>
</reference>
<proteinExistence type="predicted"/>
<name>A0A1H1UHE1_9PSED</name>
<dbReference type="GeneID" id="300207496"/>
<evidence type="ECO:0008006" key="3">
    <source>
        <dbReference type="Google" id="ProtNLM"/>
    </source>
</evidence>
<accession>A0A1H1UHE1</accession>